<name>A0A6L6LZL0_9FIRM</name>
<organism evidence="1 2">
    <name type="scientific">Ruthenibacterium lactatiformans</name>
    <dbReference type="NCBI Taxonomy" id="1550024"/>
    <lineage>
        <taxon>Bacteria</taxon>
        <taxon>Bacillati</taxon>
        <taxon>Bacillota</taxon>
        <taxon>Clostridia</taxon>
        <taxon>Eubacteriales</taxon>
        <taxon>Oscillospiraceae</taxon>
        <taxon>Ruthenibacterium</taxon>
    </lineage>
</organism>
<evidence type="ECO:0000313" key="2">
    <source>
        <dbReference type="Proteomes" id="UP000472755"/>
    </source>
</evidence>
<comment type="caution">
    <text evidence="1">The sequence shown here is derived from an EMBL/GenBank/DDBJ whole genome shotgun (WGS) entry which is preliminary data.</text>
</comment>
<dbReference type="RefSeq" id="WP_172726282.1">
    <property type="nucleotide sequence ID" value="NZ_JAFHCJ010000029.1"/>
</dbReference>
<gene>
    <name evidence="1" type="ORF">GMD59_14730</name>
</gene>
<dbReference type="EMBL" id="WMZU01000029">
    <property type="protein sequence ID" value="MTS28531.1"/>
    <property type="molecule type" value="Genomic_DNA"/>
</dbReference>
<reference evidence="1 2" key="1">
    <citation type="journal article" date="2019" name="Nat. Med.">
        <title>A library of human gut bacterial isolates paired with longitudinal multiomics data enables mechanistic microbiome research.</title>
        <authorList>
            <person name="Poyet M."/>
            <person name="Groussin M."/>
            <person name="Gibbons S.M."/>
            <person name="Avila-Pacheco J."/>
            <person name="Jiang X."/>
            <person name="Kearney S.M."/>
            <person name="Perrotta A.R."/>
            <person name="Berdy B."/>
            <person name="Zhao S."/>
            <person name="Lieberman T.D."/>
            <person name="Swanson P.K."/>
            <person name="Smith M."/>
            <person name="Roesemann S."/>
            <person name="Alexander J.E."/>
            <person name="Rich S.A."/>
            <person name="Livny J."/>
            <person name="Vlamakis H."/>
            <person name="Clish C."/>
            <person name="Bullock K."/>
            <person name="Deik A."/>
            <person name="Scott J."/>
            <person name="Pierce K.A."/>
            <person name="Xavier R.J."/>
            <person name="Alm E.J."/>
        </authorList>
    </citation>
    <scope>NUCLEOTIDE SEQUENCE [LARGE SCALE GENOMIC DNA]</scope>
    <source>
        <strain evidence="1 2">BIOML-A4</strain>
    </source>
</reference>
<proteinExistence type="predicted"/>
<dbReference type="AlphaFoldDB" id="A0A6L6LZL0"/>
<sequence>MTGQEKLPDGLECCFKALAKAVFSEEGTVYFHRTFISFDGSDRTRVITRYANMAMEKGGDIAVAAKAVMIYPAIKWLLKAREIEAVIAALPEEAAQGDFCRLVGMQSMLVRLTGEKPEMRLQVRREFFERCQEFTDAIFKAVLESVYRKSTRKNMARPRLAMLLLGEDDGVAGQEEISTHTIKTYYPEIIEAVAAHSGEQIRTLMSGLMPDTGPKTAELAVLYHNTDLLLREYARIVRGYCADGQKLLGARENRYIEQRREQSVLVAEYVKLIRGAVEMTKDFPGSRGDIYTVLDALTSDGSDQKTDAELAREVCMSAASFSREKGRALSVLGAVLWGCDANALTDLLI</sequence>
<accession>A0A6L6LZL0</accession>
<protein>
    <submittedName>
        <fullName evidence="1">Uncharacterized protein</fullName>
    </submittedName>
</protein>
<dbReference type="Proteomes" id="UP000472755">
    <property type="component" value="Unassembled WGS sequence"/>
</dbReference>
<evidence type="ECO:0000313" key="1">
    <source>
        <dbReference type="EMBL" id="MTS28531.1"/>
    </source>
</evidence>